<gene>
    <name evidence="2" type="ORF">HUJ06_017365</name>
</gene>
<feature type="region of interest" description="Disordered" evidence="1">
    <location>
        <begin position="14"/>
        <end position="35"/>
    </location>
</feature>
<dbReference type="AlphaFoldDB" id="A0A822ZZR0"/>
<proteinExistence type="predicted"/>
<evidence type="ECO:0000256" key="1">
    <source>
        <dbReference type="SAM" id="MobiDB-lite"/>
    </source>
</evidence>
<organism evidence="2 3">
    <name type="scientific">Nelumbo nucifera</name>
    <name type="common">Sacred lotus</name>
    <dbReference type="NCBI Taxonomy" id="4432"/>
    <lineage>
        <taxon>Eukaryota</taxon>
        <taxon>Viridiplantae</taxon>
        <taxon>Streptophyta</taxon>
        <taxon>Embryophyta</taxon>
        <taxon>Tracheophyta</taxon>
        <taxon>Spermatophyta</taxon>
        <taxon>Magnoliopsida</taxon>
        <taxon>Proteales</taxon>
        <taxon>Nelumbonaceae</taxon>
        <taxon>Nelumbo</taxon>
    </lineage>
</organism>
<name>A0A822ZZR0_NELNU</name>
<evidence type="ECO:0000313" key="3">
    <source>
        <dbReference type="Proteomes" id="UP000607653"/>
    </source>
</evidence>
<sequence length="78" mass="8734">MDVYIPEEYAQRRREEKRKAAEAQKRSNKVPDSDRVGLAAGKVKKELSGQSSLLRRGKEFLVSAGAPFEEVVFSCFSA</sequence>
<reference evidence="2 3" key="1">
    <citation type="journal article" date="2020" name="Mol. Biol. Evol.">
        <title>Distinct Expression and Methylation Patterns for Genes with Different Fates following a Single Whole-Genome Duplication in Flowering Plants.</title>
        <authorList>
            <person name="Shi T."/>
            <person name="Rahmani R.S."/>
            <person name="Gugger P.F."/>
            <person name="Wang M."/>
            <person name="Li H."/>
            <person name="Zhang Y."/>
            <person name="Li Z."/>
            <person name="Wang Q."/>
            <person name="Van de Peer Y."/>
            <person name="Marchal K."/>
            <person name="Chen J."/>
        </authorList>
    </citation>
    <scope>NUCLEOTIDE SEQUENCE [LARGE SCALE GENOMIC DNA]</scope>
    <source>
        <tissue evidence="2">Leaf</tissue>
    </source>
</reference>
<dbReference type="Proteomes" id="UP000607653">
    <property type="component" value="Unassembled WGS sequence"/>
</dbReference>
<comment type="caution">
    <text evidence="2">The sequence shown here is derived from an EMBL/GenBank/DDBJ whole genome shotgun (WGS) entry which is preliminary data.</text>
</comment>
<accession>A0A822ZZR0</accession>
<evidence type="ECO:0000313" key="2">
    <source>
        <dbReference type="EMBL" id="DAD47428.1"/>
    </source>
</evidence>
<dbReference type="EMBL" id="DUZY01000008">
    <property type="protein sequence ID" value="DAD47428.1"/>
    <property type="molecule type" value="Genomic_DNA"/>
</dbReference>
<protein>
    <submittedName>
        <fullName evidence="2">Uncharacterized protein</fullName>
    </submittedName>
</protein>
<keyword evidence="3" id="KW-1185">Reference proteome</keyword>